<protein>
    <submittedName>
        <fullName evidence="1">Uncharacterized protein</fullName>
    </submittedName>
</protein>
<evidence type="ECO:0000313" key="1">
    <source>
        <dbReference type="EMBL" id="TRX92326.1"/>
    </source>
</evidence>
<organism evidence="1 2">
    <name type="scientific">Xylaria flabelliformis</name>
    <dbReference type="NCBI Taxonomy" id="2512241"/>
    <lineage>
        <taxon>Eukaryota</taxon>
        <taxon>Fungi</taxon>
        <taxon>Dikarya</taxon>
        <taxon>Ascomycota</taxon>
        <taxon>Pezizomycotina</taxon>
        <taxon>Sordariomycetes</taxon>
        <taxon>Xylariomycetidae</taxon>
        <taxon>Xylariales</taxon>
        <taxon>Xylariaceae</taxon>
        <taxon>Xylaria</taxon>
    </lineage>
</organism>
<reference evidence="2" key="1">
    <citation type="submission" date="2019-06" db="EMBL/GenBank/DDBJ databases">
        <title>Draft genome sequence of the griseofulvin-producing fungus Xylaria cubensis strain G536.</title>
        <authorList>
            <person name="Mead M.E."/>
            <person name="Raja H.A."/>
            <person name="Steenwyk J.L."/>
            <person name="Knowles S.L."/>
            <person name="Oberlies N.H."/>
            <person name="Rokas A."/>
        </authorList>
    </citation>
    <scope>NUCLEOTIDE SEQUENCE [LARGE SCALE GENOMIC DNA]</scope>
    <source>
        <strain evidence="2">G536</strain>
    </source>
</reference>
<dbReference type="EMBL" id="VFLP01000037">
    <property type="protein sequence ID" value="TRX92326.1"/>
    <property type="molecule type" value="Genomic_DNA"/>
</dbReference>
<sequence>MHYHPNSPLFNSVMRAMPTSKSDFSTTTTTPTPTQNTSFLRRIASTPRGRASLAAVVVVGCVLDYELWTLYGTKYFGKEGQ</sequence>
<name>A0A553HWJ8_9PEZI</name>
<comment type="caution">
    <text evidence="1">The sequence shown here is derived from an EMBL/GenBank/DDBJ whole genome shotgun (WGS) entry which is preliminary data.</text>
</comment>
<dbReference type="Proteomes" id="UP000319160">
    <property type="component" value="Unassembled WGS sequence"/>
</dbReference>
<dbReference type="AlphaFoldDB" id="A0A553HWJ8"/>
<gene>
    <name evidence="1" type="ORF">FHL15_006712</name>
</gene>
<dbReference type="OrthoDB" id="4764581at2759"/>
<accession>A0A553HWJ8</accession>
<keyword evidence="2" id="KW-1185">Reference proteome</keyword>
<proteinExistence type="predicted"/>
<evidence type="ECO:0000313" key="2">
    <source>
        <dbReference type="Proteomes" id="UP000319160"/>
    </source>
</evidence>